<evidence type="ECO:0000259" key="15">
    <source>
        <dbReference type="SMART" id="SM00082"/>
    </source>
</evidence>
<dbReference type="InterPro" id="IPR032675">
    <property type="entry name" value="LRR_dom_sf"/>
</dbReference>
<sequence>MGRRPLEDPLTSQPLSLQPAGPMPAWAALLLVWAAAEAAEDCPAPCACRALDTMGLQVDCRGRGLTALPALPVHTRRLLLANNSLHSVAPGAFDHLPQLQALDAAQNPWHCDCALTYLRLWLRDRAPKELQRVRCAGPGVAAGRALGQLGGCGWRLAEAGVSPGLWWDAALAAVATLSLALLAGLLCTLSPRGGRARP</sequence>
<evidence type="ECO:0000256" key="3">
    <source>
        <dbReference type="ARBA" id="ARBA00022692"/>
    </source>
</evidence>
<keyword evidence="11" id="KW-1015">Disulfide bond</keyword>
<dbReference type="PANTHER" id="PTHR22650">
    <property type="entry name" value="GLYCOPROTEIN IB BETA"/>
    <property type="match status" value="1"/>
</dbReference>
<reference evidence="17" key="1">
    <citation type="submission" date="2025-08" db="UniProtKB">
        <authorList>
            <consortium name="RefSeq"/>
        </authorList>
    </citation>
    <scope>IDENTIFICATION</scope>
    <source>
        <tissue evidence="17">Ear skin</tissue>
    </source>
</reference>
<dbReference type="AlphaFoldDB" id="A0A8B8R9N4"/>
<feature type="domain" description="LRRCT" evidence="15">
    <location>
        <begin position="107"/>
        <end position="153"/>
    </location>
</feature>
<dbReference type="GO" id="GO:0007596">
    <property type="term" value="P:blood coagulation"/>
    <property type="evidence" value="ECO:0007669"/>
    <property type="project" value="UniProtKB-KW"/>
</dbReference>
<keyword evidence="8 12" id="KW-1133">Transmembrane helix</keyword>
<evidence type="ECO:0000259" key="14">
    <source>
        <dbReference type="SMART" id="SM00013"/>
    </source>
</evidence>
<dbReference type="SMART" id="SM00082">
    <property type="entry name" value="LRRCT"/>
    <property type="match status" value="1"/>
</dbReference>
<keyword evidence="6" id="KW-0677">Repeat</keyword>
<evidence type="ECO:0000256" key="8">
    <source>
        <dbReference type="ARBA" id="ARBA00022989"/>
    </source>
</evidence>
<feature type="domain" description="LRRNT" evidence="14">
    <location>
        <begin position="41"/>
        <end position="77"/>
    </location>
</feature>
<keyword evidence="4" id="KW-0356">Hemostasis</keyword>
<dbReference type="KEGG" id="cfr:116657185"/>
<accession>A0A8B8R9N4</accession>
<evidence type="ECO:0000256" key="7">
    <source>
        <dbReference type="ARBA" id="ARBA00022889"/>
    </source>
</evidence>
<evidence type="ECO:0000256" key="11">
    <source>
        <dbReference type="ARBA" id="ARBA00023157"/>
    </source>
</evidence>
<dbReference type="PANTHER" id="PTHR22650:SF6">
    <property type="entry name" value="PLATELET GLYCOPROTEIN IX"/>
    <property type="match status" value="1"/>
</dbReference>
<dbReference type="GO" id="GO:0016020">
    <property type="term" value="C:membrane"/>
    <property type="evidence" value="ECO:0007669"/>
    <property type="project" value="UniProtKB-SubCell"/>
</dbReference>
<dbReference type="GO" id="GO:0007155">
    <property type="term" value="P:cell adhesion"/>
    <property type="evidence" value="ECO:0007669"/>
    <property type="project" value="UniProtKB-KW"/>
</dbReference>
<keyword evidence="7" id="KW-0130">Cell adhesion</keyword>
<name>A0A8B8R9N4_CAMFR</name>
<dbReference type="RefSeq" id="XP_032314652.1">
    <property type="nucleotide sequence ID" value="XM_032458761.1"/>
</dbReference>
<evidence type="ECO:0000256" key="6">
    <source>
        <dbReference type="ARBA" id="ARBA00022737"/>
    </source>
</evidence>
<dbReference type="Pfam" id="PF01462">
    <property type="entry name" value="LRRNT"/>
    <property type="match status" value="1"/>
</dbReference>
<dbReference type="Gene3D" id="3.80.10.10">
    <property type="entry name" value="Ribonuclease Inhibitor"/>
    <property type="match status" value="1"/>
</dbReference>
<evidence type="ECO:0000256" key="13">
    <source>
        <dbReference type="SAM" id="SignalP"/>
    </source>
</evidence>
<comment type="subcellular location">
    <subcellularLocation>
        <location evidence="1">Membrane</location>
        <topology evidence="1">Single-pass type I membrane protein</topology>
    </subcellularLocation>
</comment>
<evidence type="ECO:0000256" key="2">
    <source>
        <dbReference type="ARBA" id="ARBA00022614"/>
    </source>
</evidence>
<evidence type="ECO:0000256" key="1">
    <source>
        <dbReference type="ARBA" id="ARBA00004479"/>
    </source>
</evidence>
<dbReference type="Proteomes" id="UP000694856">
    <property type="component" value="Chromosome 17"/>
</dbReference>
<feature type="chain" id="PRO_5034010432" evidence="13">
    <location>
        <begin position="39"/>
        <end position="198"/>
    </location>
</feature>
<evidence type="ECO:0000313" key="17">
    <source>
        <dbReference type="RefSeq" id="XP_032314652.1"/>
    </source>
</evidence>
<organism evidence="16 17">
    <name type="scientific">Camelus ferus</name>
    <name type="common">Wild bactrian camel</name>
    <name type="synonym">Camelus bactrianus ferus</name>
    <dbReference type="NCBI Taxonomy" id="419612"/>
    <lineage>
        <taxon>Eukaryota</taxon>
        <taxon>Metazoa</taxon>
        <taxon>Chordata</taxon>
        <taxon>Craniata</taxon>
        <taxon>Vertebrata</taxon>
        <taxon>Euteleostomi</taxon>
        <taxon>Mammalia</taxon>
        <taxon>Eutheria</taxon>
        <taxon>Laurasiatheria</taxon>
        <taxon>Artiodactyla</taxon>
        <taxon>Tylopoda</taxon>
        <taxon>Camelidae</taxon>
        <taxon>Camelus</taxon>
    </lineage>
</organism>
<dbReference type="SUPFAM" id="SSF52058">
    <property type="entry name" value="L domain-like"/>
    <property type="match status" value="1"/>
</dbReference>
<keyword evidence="5 13" id="KW-0732">Signal</keyword>
<dbReference type="InterPro" id="IPR000372">
    <property type="entry name" value="LRRNT"/>
</dbReference>
<keyword evidence="10 12" id="KW-0472">Membrane</keyword>
<evidence type="ECO:0000256" key="12">
    <source>
        <dbReference type="SAM" id="Phobius"/>
    </source>
</evidence>
<evidence type="ECO:0000256" key="10">
    <source>
        <dbReference type="ARBA" id="ARBA00023136"/>
    </source>
</evidence>
<dbReference type="InterPro" id="IPR000483">
    <property type="entry name" value="Cys-rich_flank_reg_C"/>
</dbReference>
<feature type="transmembrane region" description="Helical" evidence="12">
    <location>
        <begin position="165"/>
        <end position="189"/>
    </location>
</feature>
<keyword evidence="3 12" id="KW-0812">Transmembrane</keyword>
<evidence type="ECO:0000256" key="5">
    <source>
        <dbReference type="ARBA" id="ARBA00022729"/>
    </source>
</evidence>
<dbReference type="CTD" id="2815"/>
<protein>
    <submittedName>
        <fullName evidence="17">Platelet glycoprotein IX isoform X1</fullName>
    </submittedName>
</protein>
<keyword evidence="16" id="KW-1185">Reference proteome</keyword>
<keyword evidence="2" id="KW-0433">Leucine-rich repeat</keyword>
<dbReference type="SMART" id="SM00013">
    <property type="entry name" value="LRRNT"/>
    <property type="match status" value="1"/>
</dbReference>
<dbReference type="GeneID" id="116657185"/>
<proteinExistence type="predicted"/>
<evidence type="ECO:0000256" key="9">
    <source>
        <dbReference type="ARBA" id="ARBA00023084"/>
    </source>
</evidence>
<feature type="signal peptide" evidence="13">
    <location>
        <begin position="1"/>
        <end position="38"/>
    </location>
</feature>
<dbReference type="InterPro" id="IPR052313">
    <property type="entry name" value="GPIb-IX-V_Complex"/>
</dbReference>
<gene>
    <name evidence="17" type="primary">GP9</name>
</gene>
<evidence type="ECO:0000256" key="4">
    <source>
        <dbReference type="ARBA" id="ARBA00022696"/>
    </source>
</evidence>
<keyword evidence="9" id="KW-0094">Blood coagulation</keyword>
<evidence type="ECO:0000313" key="16">
    <source>
        <dbReference type="Proteomes" id="UP000694856"/>
    </source>
</evidence>